<evidence type="ECO:0000313" key="1">
    <source>
        <dbReference type="EMBL" id="JAH01635.1"/>
    </source>
</evidence>
<proteinExistence type="predicted"/>
<dbReference type="AlphaFoldDB" id="A0A0E9PC57"/>
<name>A0A0E9PC57_ANGAN</name>
<reference evidence="1" key="1">
    <citation type="submission" date="2014-11" db="EMBL/GenBank/DDBJ databases">
        <authorList>
            <person name="Amaro Gonzalez C."/>
        </authorList>
    </citation>
    <scope>NUCLEOTIDE SEQUENCE</scope>
</reference>
<organism evidence="1">
    <name type="scientific">Anguilla anguilla</name>
    <name type="common">European freshwater eel</name>
    <name type="synonym">Muraena anguilla</name>
    <dbReference type="NCBI Taxonomy" id="7936"/>
    <lineage>
        <taxon>Eukaryota</taxon>
        <taxon>Metazoa</taxon>
        <taxon>Chordata</taxon>
        <taxon>Craniata</taxon>
        <taxon>Vertebrata</taxon>
        <taxon>Euteleostomi</taxon>
        <taxon>Actinopterygii</taxon>
        <taxon>Neopterygii</taxon>
        <taxon>Teleostei</taxon>
        <taxon>Anguilliformes</taxon>
        <taxon>Anguillidae</taxon>
        <taxon>Anguilla</taxon>
    </lineage>
</organism>
<sequence>MLLFQNNAESCWPTPCENYMTSVSVFLVALPYILV</sequence>
<reference evidence="1" key="2">
    <citation type="journal article" date="2015" name="Fish Shellfish Immunol.">
        <title>Early steps in the European eel (Anguilla anguilla)-Vibrio vulnificus interaction in the gills: Role of the RtxA13 toxin.</title>
        <authorList>
            <person name="Callol A."/>
            <person name="Pajuelo D."/>
            <person name="Ebbesson L."/>
            <person name="Teles M."/>
            <person name="MacKenzie S."/>
            <person name="Amaro C."/>
        </authorList>
    </citation>
    <scope>NUCLEOTIDE SEQUENCE</scope>
</reference>
<dbReference type="EMBL" id="GBXM01106942">
    <property type="protein sequence ID" value="JAH01635.1"/>
    <property type="molecule type" value="Transcribed_RNA"/>
</dbReference>
<protein>
    <submittedName>
        <fullName evidence="1">Uncharacterized protein</fullName>
    </submittedName>
</protein>
<accession>A0A0E9PC57</accession>